<organism evidence="11 12">
    <name type="scientific">Raphanus sativus</name>
    <name type="common">Radish</name>
    <name type="synonym">Raphanus raphanistrum var. sativus</name>
    <dbReference type="NCBI Taxonomy" id="3726"/>
    <lineage>
        <taxon>Eukaryota</taxon>
        <taxon>Viridiplantae</taxon>
        <taxon>Streptophyta</taxon>
        <taxon>Embryophyta</taxon>
        <taxon>Tracheophyta</taxon>
        <taxon>Spermatophyta</taxon>
        <taxon>Magnoliopsida</taxon>
        <taxon>eudicotyledons</taxon>
        <taxon>Gunneridae</taxon>
        <taxon>Pentapetalae</taxon>
        <taxon>rosids</taxon>
        <taxon>malvids</taxon>
        <taxon>Brassicales</taxon>
        <taxon>Brassicaceae</taxon>
        <taxon>Brassiceae</taxon>
        <taxon>Raphanus</taxon>
    </lineage>
</organism>
<gene>
    <name evidence="12" type="primary">LOC108861203</name>
</gene>
<keyword evidence="7" id="KW-0862">Zinc</keyword>
<dbReference type="Pfam" id="PF13639">
    <property type="entry name" value="zf-RING_2"/>
    <property type="match status" value="1"/>
</dbReference>
<dbReference type="InterPro" id="IPR001841">
    <property type="entry name" value="Znf_RING"/>
</dbReference>
<evidence type="ECO:0000313" key="12">
    <source>
        <dbReference type="RefSeq" id="XP_018490532.1"/>
    </source>
</evidence>
<dbReference type="PROSITE" id="PS50089">
    <property type="entry name" value="ZF_RING_2"/>
    <property type="match status" value="1"/>
</dbReference>
<keyword evidence="3" id="KW-0808">Transferase</keyword>
<evidence type="ECO:0000259" key="10">
    <source>
        <dbReference type="PROSITE" id="PS50089"/>
    </source>
</evidence>
<evidence type="ECO:0000256" key="5">
    <source>
        <dbReference type="ARBA" id="ARBA00022771"/>
    </source>
</evidence>
<dbReference type="AlphaFoldDB" id="A0A6J0P0I5"/>
<dbReference type="FunFam" id="3.30.40.10:FF:000022">
    <property type="entry name" value="E3 ubiquitin-protein ligase RING1-like"/>
    <property type="match status" value="1"/>
</dbReference>
<name>A0A6J0P0I5_RAPSA</name>
<evidence type="ECO:0000256" key="6">
    <source>
        <dbReference type="ARBA" id="ARBA00022786"/>
    </source>
</evidence>
<dbReference type="GeneID" id="108861203"/>
<dbReference type="PANTHER" id="PTHR15710:SF208">
    <property type="entry name" value="E3 UBIQUITIN-PROTEIN LIGASE RING1-LIKE"/>
    <property type="match status" value="1"/>
</dbReference>
<dbReference type="SUPFAM" id="SSF57850">
    <property type="entry name" value="RING/U-box"/>
    <property type="match status" value="1"/>
</dbReference>
<dbReference type="RefSeq" id="XP_018490532.1">
    <property type="nucleotide sequence ID" value="XM_018635030.2"/>
</dbReference>
<evidence type="ECO:0000256" key="3">
    <source>
        <dbReference type="ARBA" id="ARBA00022679"/>
    </source>
</evidence>
<protein>
    <recommendedName>
        <fullName evidence="2">RING-type E3 ubiquitin transferase</fullName>
        <ecNumber evidence="2">2.3.2.27</ecNumber>
    </recommendedName>
</protein>
<reference evidence="12" key="2">
    <citation type="submission" date="2025-08" db="UniProtKB">
        <authorList>
            <consortium name="RefSeq"/>
        </authorList>
    </citation>
    <scope>IDENTIFICATION</scope>
    <source>
        <tissue evidence="12">Leaf</tissue>
    </source>
</reference>
<dbReference type="GO" id="GO:0008270">
    <property type="term" value="F:zinc ion binding"/>
    <property type="evidence" value="ECO:0007669"/>
    <property type="project" value="UniProtKB-KW"/>
</dbReference>
<dbReference type="InterPro" id="IPR039525">
    <property type="entry name" value="RNF126-like_zinc-ribbon"/>
</dbReference>
<dbReference type="Pfam" id="PF14369">
    <property type="entry name" value="Zn_ribbon_19"/>
    <property type="match status" value="1"/>
</dbReference>
<feature type="domain" description="RING-type" evidence="10">
    <location>
        <begin position="193"/>
        <end position="234"/>
    </location>
</feature>
<dbReference type="PANTHER" id="PTHR15710">
    <property type="entry name" value="E3 UBIQUITIN-PROTEIN LIGASE PRAJA"/>
    <property type="match status" value="1"/>
</dbReference>
<dbReference type="GO" id="GO:0005737">
    <property type="term" value="C:cytoplasm"/>
    <property type="evidence" value="ECO:0007669"/>
    <property type="project" value="TreeGrafter"/>
</dbReference>
<evidence type="ECO:0000256" key="9">
    <source>
        <dbReference type="SAM" id="MobiDB-lite"/>
    </source>
</evidence>
<dbReference type="Gene3D" id="3.30.40.10">
    <property type="entry name" value="Zinc/RING finger domain, C3HC4 (zinc finger)"/>
    <property type="match status" value="1"/>
</dbReference>
<evidence type="ECO:0000256" key="1">
    <source>
        <dbReference type="ARBA" id="ARBA00000900"/>
    </source>
</evidence>
<evidence type="ECO:0000256" key="7">
    <source>
        <dbReference type="ARBA" id="ARBA00022833"/>
    </source>
</evidence>
<dbReference type="OrthoDB" id="8062037at2759"/>
<feature type="compositionally biased region" description="Gly residues" evidence="9">
    <location>
        <begin position="276"/>
        <end position="292"/>
    </location>
</feature>
<dbReference type="SMART" id="SM00184">
    <property type="entry name" value="RING"/>
    <property type="match status" value="1"/>
</dbReference>
<dbReference type="GO" id="GO:0016567">
    <property type="term" value="P:protein ubiquitination"/>
    <property type="evidence" value="ECO:0007669"/>
    <property type="project" value="TreeGrafter"/>
</dbReference>
<evidence type="ECO:0000256" key="8">
    <source>
        <dbReference type="PROSITE-ProRule" id="PRU00175"/>
    </source>
</evidence>
<evidence type="ECO:0000256" key="4">
    <source>
        <dbReference type="ARBA" id="ARBA00022723"/>
    </source>
</evidence>
<feature type="region of interest" description="Disordered" evidence="9">
    <location>
        <begin position="241"/>
        <end position="302"/>
    </location>
</feature>
<evidence type="ECO:0000313" key="11">
    <source>
        <dbReference type="Proteomes" id="UP000504610"/>
    </source>
</evidence>
<proteinExistence type="predicted"/>
<keyword evidence="4" id="KW-0479">Metal-binding</keyword>
<sequence length="302" mass="32876">MSTGENSTPSTAPAVEKMYFCHQCNRTVTISISSSAADPSCPLCSGGFLEEDDEPVPNLPPNLNPVSSGFFPMSDPFSTFLPLLFGRSSPQGNNNNAFDPVSFLQSHLHHLQSTGTHVQFLIEDHHPLDPFSNRNFGDYFLGPGLEELIQQLAENDPNRYGTPPASKSAVDGLPTVKVSKDRLLKDDEMMNQCAVCMDEFEDGCDVKEMPCKHVFHQDCLMPWLQLHNSCPVCRFELPTDDPDYESRGRGGGTSGDGQQTPRRFSVQLPWPLGRQEGSGSGGHGSGGGGGGSNLETRQEDLD</sequence>
<comment type="catalytic activity">
    <reaction evidence="1">
        <text>S-ubiquitinyl-[E2 ubiquitin-conjugating enzyme]-L-cysteine + [acceptor protein]-L-lysine = [E2 ubiquitin-conjugating enzyme]-L-cysteine + N(6)-ubiquitinyl-[acceptor protein]-L-lysine.</text>
        <dbReference type="EC" id="2.3.2.27"/>
    </reaction>
</comment>
<keyword evidence="6" id="KW-0833">Ubl conjugation pathway</keyword>
<dbReference type="KEGG" id="rsz:108861203"/>
<keyword evidence="11" id="KW-1185">Reference proteome</keyword>
<accession>A0A6J0P0I5</accession>
<dbReference type="EC" id="2.3.2.27" evidence="2"/>
<dbReference type="InterPro" id="IPR013083">
    <property type="entry name" value="Znf_RING/FYVE/PHD"/>
</dbReference>
<reference evidence="11" key="1">
    <citation type="journal article" date="2019" name="Database">
        <title>The radish genome database (RadishGD): an integrated information resource for radish genomics.</title>
        <authorList>
            <person name="Yu H.J."/>
            <person name="Baek S."/>
            <person name="Lee Y.J."/>
            <person name="Cho A."/>
            <person name="Mun J.H."/>
        </authorList>
    </citation>
    <scope>NUCLEOTIDE SEQUENCE [LARGE SCALE GENOMIC DNA]</scope>
    <source>
        <strain evidence="11">cv. WK10039</strain>
    </source>
</reference>
<keyword evidence="5 8" id="KW-0863">Zinc-finger</keyword>
<dbReference type="GO" id="GO:0061630">
    <property type="term" value="F:ubiquitin protein ligase activity"/>
    <property type="evidence" value="ECO:0007669"/>
    <property type="project" value="UniProtKB-EC"/>
</dbReference>
<evidence type="ECO:0000256" key="2">
    <source>
        <dbReference type="ARBA" id="ARBA00012483"/>
    </source>
</evidence>
<dbReference type="Proteomes" id="UP000504610">
    <property type="component" value="Chromosome 5"/>
</dbReference>